<reference evidence="3 4" key="1">
    <citation type="submission" date="2010-12" db="EMBL/GenBank/DDBJ databases">
        <title>The Genome Sequence of Coprobacillus sp. strain 29_1.</title>
        <authorList>
            <consortium name="The Broad Institute Genome Sequencing Platform"/>
            <person name="Earl A."/>
            <person name="Ward D."/>
            <person name="Feldgarden M."/>
            <person name="Gevers D."/>
            <person name="Daigneault M."/>
            <person name="Sibley C.D."/>
            <person name="White A."/>
            <person name="Strauss J."/>
            <person name="Allen-Vercoe E."/>
            <person name="Young S.K."/>
            <person name="Zeng Q."/>
            <person name="Gargeya S."/>
            <person name="Fitzgerald M."/>
            <person name="Haas B."/>
            <person name="Abouelleil A."/>
            <person name="Alvarado L."/>
            <person name="Arachchi H.M."/>
            <person name="Berlin A."/>
            <person name="Brown A."/>
            <person name="Chapman S.B."/>
            <person name="Chen Z."/>
            <person name="Dunbar C."/>
            <person name="Freedman E."/>
            <person name="Gearin G."/>
            <person name="Gellesch M."/>
            <person name="Goldberg J."/>
            <person name="Griggs A."/>
            <person name="Gujja S."/>
            <person name="Heilman E."/>
            <person name="Heiman D."/>
            <person name="Howarth C."/>
            <person name="Larson L."/>
            <person name="Lui A."/>
            <person name="MacDonald P.J.P."/>
            <person name="Mehta T."/>
            <person name="Montmayeur A."/>
            <person name="Murphy C."/>
            <person name="Neiman D."/>
            <person name="Pearson M."/>
            <person name="Priest M."/>
            <person name="Roberts A."/>
            <person name="Saif S."/>
            <person name="Shea T."/>
            <person name="Shenoy N."/>
            <person name="Sisk P."/>
            <person name="Stolte C."/>
            <person name="Sykes S."/>
            <person name="White J."/>
            <person name="Yandava C."/>
            <person name="Nusbaum C."/>
            <person name="Birren B."/>
        </authorList>
    </citation>
    <scope>NUCLEOTIDE SEQUENCE [LARGE SCALE GENOMIC DNA]</scope>
    <source>
        <strain evidence="3 4">29_1</strain>
    </source>
</reference>
<dbReference type="Proteomes" id="UP000003157">
    <property type="component" value="Unassembled WGS sequence"/>
</dbReference>
<dbReference type="InterPro" id="IPR003675">
    <property type="entry name" value="Rce1/LyrA-like_dom"/>
</dbReference>
<keyword evidence="1" id="KW-0472">Membrane</keyword>
<feature type="domain" description="CAAX prenyl protease 2/Lysostaphin resistance protein A-like" evidence="2">
    <location>
        <begin position="111"/>
        <end position="208"/>
    </location>
</feature>
<dbReference type="InterPro" id="IPR052710">
    <property type="entry name" value="CAAX_protease"/>
</dbReference>
<gene>
    <name evidence="3" type="ORF">HMPREF9488_00758</name>
</gene>
<proteinExistence type="predicted"/>
<dbReference type="STRING" id="100884.GCA_000269565_00949"/>
<evidence type="ECO:0000256" key="1">
    <source>
        <dbReference type="SAM" id="Phobius"/>
    </source>
</evidence>
<dbReference type="PANTHER" id="PTHR36435:SF1">
    <property type="entry name" value="CAAX AMINO TERMINAL PROTEASE FAMILY PROTEIN"/>
    <property type="match status" value="1"/>
</dbReference>
<comment type="caution">
    <text evidence="3">The sequence shown here is derived from an EMBL/GenBank/DDBJ whole genome shotgun (WGS) entry which is preliminary data.</text>
</comment>
<accession>E7G7M0</accession>
<dbReference type="GO" id="GO:0004175">
    <property type="term" value="F:endopeptidase activity"/>
    <property type="evidence" value="ECO:0007669"/>
    <property type="project" value="UniProtKB-ARBA"/>
</dbReference>
<evidence type="ECO:0000259" key="2">
    <source>
        <dbReference type="Pfam" id="PF02517"/>
    </source>
</evidence>
<feature type="transmembrane region" description="Helical" evidence="1">
    <location>
        <begin position="103"/>
        <end position="126"/>
    </location>
</feature>
<keyword evidence="1" id="KW-1133">Transmembrane helix</keyword>
<evidence type="ECO:0000313" key="3">
    <source>
        <dbReference type="EMBL" id="EFW05940.1"/>
    </source>
</evidence>
<dbReference type="AlphaFoldDB" id="E7G7M0"/>
<evidence type="ECO:0000313" key="4">
    <source>
        <dbReference type="Proteomes" id="UP000003157"/>
    </source>
</evidence>
<protein>
    <recommendedName>
        <fullName evidence="2">CAAX prenyl protease 2/Lysostaphin resistance protein A-like domain-containing protein</fullName>
    </recommendedName>
</protein>
<sequence length="215" mass="24156">MYCGSIIISAFLKFIILTFSLALSESTINCYVNLLFDLGMLIIVWLTFKDSMIEQWHDFKQDIKGHLLYGLLIGTALVYGVGIVGGFITLLLGGASTSQNQNLIQTIVAAHPLLMSLTTVVFAPLLEEMIFRGIVFGWIYEINPKLAHLVSAFVFGFVHVMISVLSGNISEWIQIFSYFFMGAALSYLYEKRNNIYVPILSHAMNNFIAMLLMIF</sequence>
<feature type="transmembrane region" description="Helical" evidence="1">
    <location>
        <begin position="146"/>
        <end position="165"/>
    </location>
</feature>
<organism evidence="3 4">
    <name type="scientific">Coprobacillus cateniformis</name>
    <dbReference type="NCBI Taxonomy" id="100884"/>
    <lineage>
        <taxon>Bacteria</taxon>
        <taxon>Bacillati</taxon>
        <taxon>Bacillota</taxon>
        <taxon>Erysipelotrichia</taxon>
        <taxon>Erysipelotrichales</taxon>
        <taxon>Coprobacillaceae</taxon>
        <taxon>Coprobacillus</taxon>
    </lineage>
</organism>
<dbReference type="GO" id="GO:0080120">
    <property type="term" value="P:CAAX-box protein maturation"/>
    <property type="evidence" value="ECO:0007669"/>
    <property type="project" value="UniProtKB-ARBA"/>
</dbReference>
<dbReference type="eggNOG" id="COG1266">
    <property type="taxonomic scope" value="Bacteria"/>
</dbReference>
<keyword evidence="4" id="KW-1185">Reference proteome</keyword>
<feature type="transmembrane region" description="Helical" evidence="1">
    <location>
        <begin position="68"/>
        <end position="91"/>
    </location>
</feature>
<keyword evidence="1" id="KW-0812">Transmembrane</keyword>
<feature type="transmembrane region" description="Helical" evidence="1">
    <location>
        <begin position="30"/>
        <end position="48"/>
    </location>
</feature>
<feature type="transmembrane region" description="Helical" evidence="1">
    <location>
        <begin position="6"/>
        <end position="23"/>
    </location>
</feature>
<dbReference type="EMBL" id="ADKX01000011">
    <property type="protein sequence ID" value="EFW05940.1"/>
    <property type="molecule type" value="Genomic_DNA"/>
</dbReference>
<dbReference type="HOGENOM" id="CLU_104127_0_0_9"/>
<dbReference type="Pfam" id="PF02517">
    <property type="entry name" value="Rce1-like"/>
    <property type="match status" value="1"/>
</dbReference>
<feature type="transmembrane region" description="Helical" evidence="1">
    <location>
        <begin position="172"/>
        <end position="189"/>
    </location>
</feature>
<name>E7G7M0_9FIRM</name>
<feature type="transmembrane region" description="Helical" evidence="1">
    <location>
        <begin position="195"/>
        <end position="214"/>
    </location>
</feature>
<dbReference type="PANTHER" id="PTHR36435">
    <property type="entry name" value="SLR1288 PROTEIN"/>
    <property type="match status" value="1"/>
</dbReference>